<reference evidence="6" key="1">
    <citation type="journal article" date="2014" name="Front. Microbiol.">
        <title>High frequency of phylogenetically diverse reductive dehalogenase-homologous genes in deep subseafloor sedimentary metagenomes.</title>
        <authorList>
            <person name="Kawai M."/>
            <person name="Futagami T."/>
            <person name="Toyoda A."/>
            <person name="Takaki Y."/>
            <person name="Nishi S."/>
            <person name="Hori S."/>
            <person name="Arai W."/>
            <person name="Tsubouchi T."/>
            <person name="Morono Y."/>
            <person name="Uchiyama I."/>
            <person name="Ito T."/>
            <person name="Fujiyama A."/>
            <person name="Inagaki F."/>
            <person name="Takami H."/>
        </authorList>
    </citation>
    <scope>NUCLEOTIDE SEQUENCE</scope>
    <source>
        <strain evidence="6">Expedition CK06-06</strain>
    </source>
</reference>
<dbReference type="SUPFAM" id="SSF52540">
    <property type="entry name" value="P-loop containing nucleoside triphosphate hydrolases"/>
    <property type="match status" value="1"/>
</dbReference>
<keyword evidence="1" id="KW-0547">Nucleotide-binding</keyword>
<organism evidence="6">
    <name type="scientific">marine sediment metagenome</name>
    <dbReference type="NCBI Taxonomy" id="412755"/>
    <lineage>
        <taxon>unclassified sequences</taxon>
        <taxon>metagenomes</taxon>
        <taxon>ecological metagenomes</taxon>
    </lineage>
</organism>
<dbReference type="InterPro" id="IPR027417">
    <property type="entry name" value="P-loop_NTPase"/>
</dbReference>
<sequence length="40" mass="4297">MNSTIILNPEQLESIERTKGKLLVIGGPGTGKTEVALFKI</sequence>
<keyword evidence="3" id="KW-0347">Helicase</keyword>
<protein>
    <recommendedName>
        <fullName evidence="5">UvrD-like helicase ATP-binding domain-containing protein</fullName>
    </recommendedName>
</protein>
<gene>
    <name evidence="6" type="ORF">S03H2_55570</name>
</gene>
<proteinExistence type="predicted"/>
<feature type="domain" description="UvrD-like helicase ATP-binding" evidence="5">
    <location>
        <begin position="7"/>
        <end position="35"/>
    </location>
</feature>
<evidence type="ECO:0000313" key="6">
    <source>
        <dbReference type="EMBL" id="GAH81367.1"/>
    </source>
</evidence>
<dbReference type="Gene3D" id="3.40.50.300">
    <property type="entry name" value="P-loop containing nucleotide triphosphate hydrolases"/>
    <property type="match status" value="1"/>
</dbReference>
<accession>X1II28</accession>
<feature type="non-terminal residue" evidence="6">
    <location>
        <position position="40"/>
    </location>
</feature>
<keyword evidence="4" id="KW-0067">ATP-binding</keyword>
<keyword evidence="2" id="KW-0378">Hydrolase</keyword>
<evidence type="ECO:0000256" key="4">
    <source>
        <dbReference type="ARBA" id="ARBA00022840"/>
    </source>
</evidence>
<evidence type="ECO:0000256" key="1">
    <source>
        <dbReference type="ARBA" id="ARBA00022741"/>
    </source>
</evidence>
<evidence type="ECO:0000256" key="2">
    <source>
        <dbReference type="ARBA" id="ARBA00022801"/>
    </source>
</evidence>
<dbReference type="EMBL" id="BARU01035509">
    <property type="protein sequence ID" value="GAH81367.1"/>
    <property type="molecule type" value="Genomic_DNA"/>
</dbReference>
<dbReference type="AlphaFoldDB" id="X1II28"/>
<evidence type="ECO:0000256" key="3">
    <source>
        <dbReference type="ARBA" id="ARBA00022806"/>
    </source>
</evidence>
<dbReference type="GO" id="GO:0004386">
    <property type="term" value="F:helicase activity"/>
    <property type="evidence" value="ECO:0007669"/>
    <property type="project" value="UniProtKB-KW"/>
</dbReference>
<name>X1II28_9ZZZZ</name>
<dbReference type="GO" id="GO:0016787">
    <property type="term" value="F:hydrolase activity"/>
    <property type="evidence" value="ECO:0007669"/>
    <property type="project" value="UniProtKB-KW"/>
</dbReference>
<dbReference type="InterPro" id="IPR014016">
    <property type="entry name" value="UvrD-like_ATP-bd"/>
</dbReference>
<evidence type="ECO:0000259" key="5">
    <source>
        <dbReference type="Pfam" id="PF00580"/>
    </source>
</evidence>
<comment type="caution">
    <text evidence="6">The sequence shown here is derived from an EMBL/GenBank/DDBJ whole genome shotgun (WGS) entry which is preliminary data.</text>
</comment>
<dbReference type="GO" id="GO:0005524">
    <property type="term" value="F:ATP binding"/>
    <property type="evidence" value="ECO:0007669"/>
    <property type="project" value="UniProtKB-KW"/>
</dbReference>
<dbReference type="Pfam" id="PF00580">
    <property type="entry name" value="UvrD-helicase"/>
    <property type="match status" value="1"/>
</dbReference>